<dbReference type="STRING" id="579748.TW81_13275"/>
<dbReference type="SUPFAM" id="SSF54593">
    <property type="entry name" value="Glyoxalase/Bleomycin resistance protein/Dihydroxybiphenyl dioxygenase"/>
    <property type="match status" value="1"/>
</dbReference>
<evidence type="ECO:0000313" key="3">
    <source>
        <dbReference type="Proteomes" id="UP000033673"/>
    </source>
</evidence>
<dbReference type="InterPro" id="IPR037523">
    <property type="entry name" value="VOC_core"/>
</dbReference>
<accession>A0A0F4NGZ1</accession>
<evidence type="ECO:0000259" key="1">
    <source>
        <dbReference type="PROSITE" id="PS51819"/>
    </source>
</evidence>
<dbReference type="PATRIC" id="fig|579748.3.peg.2745"/>
<proteinExistence type="predicted"/>
<gene>
    <name evidence="2" type="ORF">TW81_13275</name>
</gene>
<dbReference type="RefSeq" id="WP_045956214.1">
    <property type="nucleotide sequence ID" value="NZ_JXXV01000024.1"/>
</dbReference>
<reference evidence="2 3" key="1">
    <citation type="journal article" date="2015" name="BMC Genomics">
        <title>Genome mining reveals unlocked bioactive potential of marine Gram-negative bacteria.</title>
        <authorList>
            <person name="Machado H."/>
            <person name="Sonnenschein E.C."/>
            <person name="Melchiorsen J."/>
            <person name="Gram L."/>
        </authorList>
    </citation>
    <scope>NUCLEOTIDE SEQUENCE [LARGE SCALE GENOMIC DNA]</scope>
    <source>
        <strain evidence="2 3">S2757</strain>
    </source>
</reference>
<dbReference type="PROSITE" id="PS51819">
    <property type="entry name" value="VOC"/>
    <property type="match status" value="1"/>
</dbReference>
<protein>
    <submittedName>
        <fullName evidence="2">Glyoxalase</fullName>
    </submittedName>
</protein>
<evidence type="ECO:0000313" key="2">
    <source>
        <dbReference type="EMBL" id="KJY82380.1"/>
    </source>
</evidence>
<organism evidence="2 3">
    <name type="scientific">Vibrio galatheae</name>
    <dbReference type="NCBI Taxonomy" id="579748"/>
    <lineage>
        <taxon>Bacteria</taxon>
        <taxon>Pseudomonadati</taxon>
        <taxon>Pseudomonadota</taxon>
        <taxon>Gammaproteobacteria</taxon>
        <taxon>Vibrionales</taxon>
        <taxon>Vibrionaceae</taxon>
        <taxon>Vibrio</taxon>
    </lineage>
</organism>
<comment type="caution">
    <text evidence="2">The sequence shown here is derived from an EMBL/GenBank/DDBJ whole genome shotgun (WGS) entry which is preliminary data.</text>
</comment>
<dbReference type="Proteomes" id="UP000033673">
    <property type="component" value="Unassembled WGS sequence"/>
</dbReference>
<dbReference type="InterPro" id="IPR029068">
    <property type="entry name" value="Glyas_Bleomycin-R_OHBP_Dase"/>
</dbReference>
<sequence>MTRLEHINMTVPDIDAALAFLAIVAPDYKVRKDIKPKEGHRWVHIGNNQSYLALQEPHIDAESPNQFHQTYRNYGINHIGLVVSHLDMIEQRLTDEGYRRGIGAPKETHRKRVYFFDQAGFEWELTEYISDHPDEMYLYE</sequence>
<dbReference type="AlphaFoldDB" id="A0A0F4NGZ1"/>
<keyword evidence="3" id="KW-1185">Reference proteome</keyword>
<dbReference type="Gene3D" id="3.10.180.10">
    <property type="entry name" value="2,3-Dihydroxybiphenyl 1,2-Dioxygenase, domain 1"/>
    <property type="match status" value="1"/>
</dbReference>
<dbReference type="OrthoDB" id="9179860at2"/>
<name>A0A0F4NGZ1_9VIBR</name>
<feature type="domain" description="VOC" evidence="1">
    <location>
        <begin position="3"/>
        <end position="128"/>
    </location>
</feature>
<dbReference type="EMBL" id="JXXV01000024">
    <property type="protein sequence ID" value="KJY82380.1"/>
    <property type="molecule type" value="Genomic_DNA"/>
</dbReference>
<dbReference type="Pfam" id="PF13669">
    <property type="entry name" value="Glyoxalase_4"/>
    <property type="match status" value="1"/>
</dbReference>